<dbReference type="RefSeq" id="WP_089697703.1">
    <property type="nucleotide sequence ID" value="NZ_FNHL01000003.1"/>
</dbReference>
<name>A0A1G9VI11_9EURY</name>
<organism evidence="1 2">
    <name type="scientific">Halogranum gelatinilyticum</name>
    <dbReference type="NCBI Taxonomy" id="660521"/>
    <lineage>
        <taxon>Archaea</taxon>
        <taxon>Methanobacteriati</taxon>
        <taxon>Methanobacteriota</taxon>
        <taxon>Stenosarchaea group</taxon>
        <taxon>Halobacteria</taxon>
        <taxon>Halobacteriales</taxon>
        <taxon>Haloferacaceae</taxon>
    </lineage>
</organism>
<dbReference type="STRING" id="660521.SAMN04487949_2388"/>
<dbReference type="PROSITE" id="PS51318">
    <property type="entry name" value="TAT"/>
    <property type="match status" value="1"/>
</dbReference>
<dbReference type="PROSITE" id="PS51257">
    <property type="entry name" value="PROKAR_LIPOPROTEIN"/>
    <property type="match status" value="1"/>
</dbReference>
<accession>A0A1G9VI11</accession>
<evidence type="ECO:0000313" key="1">
    <source>
        <dbReference type="EMBL" id="SDM71789.1"/>
    </source>
</evidence>
<dbReference type="OrthoDB" id="300941at2157"/>
<reference evidence="2" key="1">
    <citation type="submission" date="2016-10" db="EMBL/GenBank/DDBJ databases">
        <authorList>
            <person name="Varghese N."/>
            <person name="Submissions S."/>
        </authorList>
    </citation>
    <scope>NUCLEOTIDE SEQUENCE [LARGE SCALE GENOMIC DNA]</scope>
    <source>
        <strain evidence="2">CGMCC 1.10119</strain>
    </source>
</reference>
<dbReference type="InterPro" id="IPR006311">
    <property type="entry name" value="TAT_signal"/>
</dbReference>
<dbReference type="AlphaFoldDB" id="A0A1G9VI11"/>
<keyword evidence="2" id="KW-1185">Reference proteome</keyword>
<proteinExistence type="predicted"/>
<gene>
    <name evidence="1" type="ORF">SAMN04487949_2388</name>
</gene>
<protein>
    <submittedName>
        <fullName evidence="1">Uncharacterized protein</fullName>
    </submittedName>
</protein>
<evidence type="ECO:0000313" key="2">
    <source>
        <dbReference type="Proteomes" id="UP000199451"/>
    </source>
</evidence>
<dbReference type="Proteomes" id="UP000199451">
    <property type="component" value="Unassembled WGS sequence"/>
</dbReference>
<sequence>MSPVPRRRFLSGLAATTGIAASAGCLGSLQETKFSLYTRPLGDSLAEVTDGFVLSDPTAIQAQQAVDYSDDYKRSVVDTLFENGRADAVQWELTYDTDFGTTSRPLTRFLERDGRYYAVFRTDETTFTEQRWVFYLDRVDEEPTASDTVVTGPPSSLSETDRLLVERAVETVRMHGDVDGRPLDGRGPSFHHELDPETSDLVPSAPFDYLRLDDWYLVPRAERGPIDLTRYTYRIEEVATSQAELAEHVASNVVVADFDPDADAPATAVLRDATSVGNGRIHTERSEDGTMSDGLAEVTARLGLSSHIPDDVSQRLSFDDVVFSFGDRWYDSDFTVRRVF</sequence>
<dbReference type="EMBL" id="FNHL01000003">
    <property type="protein sequence ID" value="SDM71789.1"/>
    <property type="molecule type" value="Genomic_DNA"/>
</dbReference>